<comment type="similarity">
    <text evidence="1">Belongs to the PSMG1 family.</text>
</comment>
<sequence>MKPLKAICSQTLVSKDTQAPKMATFFGEVINLPSRAVDDDEEEEEDETQSRFPEPELQWKHDFQKDIEQSPGKRFGCEMLIIGIGPAATGFLDAYILWDDPTIVGTIDCDPNRSEVRPESVAGHRTCSVYRLKRQPEVLVCQCKHEIVPEMCHIWTEKMFQDLDTTKLQVIVMDTAPTTEYRTQMSPSEMSTPFLRSLQSQTHSSKLQCQVLESPNVVKGLSAAVLSHCHIFGVSCVVYVGFLDGLFLHTDDIKVFNSLLSNSPLKKIYKKNPNADAVLRKLVERRALHGSLYT</sequence>
<dbReference type="GO" id="GO:0080129">
    <property type="term" value="P:proteasome core complex assembly"/>
    <property type="evidence" value="ECO:0007669"/>
    <property type="project" value="TreeGrafter"/>
</dbReference>
<evidence type="ECO:0000256" key="1">
    <source>
        <dbReference type="ARBA" id="ARBA00005261"/>
    </source>
</evidence>
<dbReference type="PANTHER" id="PTHR15069:SF1">
    <property type="entry name" value="PROTEASOME ASSEMBLY CHAPERONE 1"/>
    <property type="match status" value="1"/>
</dbReference>
<dbReference type="RefSeq" id="XP_038059023.1">
    <property type="nucleotide sequence ID" value="XM_038203095.1"/>
</dbReference>
<keyword evidence="6" id="KW-1185">Reference proteome</keyword>
<dbReference type="InterPro" id="IPR016565">
    <property type="entry name" value="Proteasome_assmbl_chp_1"/>
</dbReference>
<dbReference type="AlphaFoldDB" id="A0A914A5E2"/>
<dbReference type="GO" id="GO:0005783">
    <property type="term" value="C:endoplasmic reticulum"/>
    <property type="evidence" value="ECO:0007669"/>
    <property type="project" value="InterPro"/>
</dbReference>
<keyword evidence="3" id="KW-0143">Chaperone</keyword>
<dbReference type="EnsemblMetazoa" id="XM_038203095.1">
    <property type="protein sequence ID" value="XP_038059023.1"/>
    <property type="gene ID" value="LOC119730282"/>
</dbReference>
<dbReference type="Proteomes" id="UP000887568">
    <property type="component" value="Unplaced"/>
</dbReference>
<name>A0A914A5E2_PATMI</name>
<feature type="region of interest" description="Disordered" evidence="4">
    <location>
        <begin position="34"/>
        <end position="56"/>
    </location>
</feature>
<dbReference type="GO" id="GO:0070628">
    <property type="term" value="F:proteasome binding"/>
    <property type="evidence" value="ECO:0007669"/>
    <property type="project" value="TreeGrafter"/>
</dbReference>
<dbReference type="PANTHER" id="PTHR15069">
    <property type="entry name" value="PROTEASOME ASSEMBLY CHAPERONE 1"/>
    <property type="match status" value="1"/>
</dbReference>
<evidence type="ECO:0000256" key="2">
    <source>
        <dbReference type="ARBA" id="ARBA00019180"/>
    </source>
</evidence>
<dbReference type="GeneID" id="119730282"/>
<protein>
    <recommendedName>
        <fullName evidence="2">Proteasome assembly chaperone 1</fullName>
    </recommendedName>
</protein>
<reference evidence="5" key="1">
    <citation type="submission" date="2022-11" db="UniProtKB">
        <authorList>
            <consortium name="EnsemblMetazoa"/>
        </authorList>
    </citation>
    <scope>IDENTIFICATION</scope>
</reference>
<dbReference type="OrthoDB" id="17536at2759"/>
<dbReference type="OMA" id="CAPIARH"/>
<feature type="compositionally biased region" description="Acidic residues" evidence="4">
    <location>
        <begin position="38"/>
        <end position="47"/>
    </location>
</feature>
<organism evidence="5 6">
    <name type="scientific">Patiria miniata</name>
    <name type="common">Bat star</name>
    <name type="synonym">Asterina miniata</name>
    <dbReference type="NCBI Taxonomy" id="46514"/>
    <lineage>
        <taxon>Eukaryota</taxon>
        <taxon>Metazoa</taxon>
        <taxon>Echinodermata</taxon>
        <taxon>Eleutherozoa</taxon>
        <taxon>Asterozoa</taxon>
        <taxon>Asteroidea</taxon>
        <taxon>Valvatacea</taxon>
        <taxon>Valvatida</taxon>
        <taxon>Asterinidae</taxon>
        <taxon>Patiria</taxon>
    </lineage>
</organism>
<evidence type="ECO:0000256" key="4">
    <source>
        <dbReference type="SAM" id="MobiDB-lite"/>
    </source>
</evidence>
<dbReference type="Pfam" id="PF16094">
    <property type="entry name" value="PAC1"/>
    <property type="match status" value="1"/>
</dbReference>
<accession>A0A914A5E2</accession>
<evidence type="ECO:0000256" key="3">
    <source>
        <dbReference type="ARBA" id="ARBA00023186"/>
    </source>
</evidence>
<evidence type="ECO:0000313" key="5">
    <source>
        <dbReference type="EnsemblMetazoa" id="XP_038059023.1"/>
    </source>
</evidence>
<proteinExistence type="inferred from homology"/>
<evidence type="ECO:0000313" key="6">
    <source>
        <dbReference type="Proteomes" id="UP000887568"/>
    </source>
</evidence>